<gene>
    <name evidence="2" type="ORF">METZ01_LOCUS115786</name>
</gene>
<protein>
    <recommendedName>
        <fullName evidence="1">Sulfatase-modifying factor enzyme-like domain-containing protein</fullName>
    </recommendedName>
</protein>
<reference evidence="2" key="1">
    <citation type="submission" date="2018-05" db="EMBL/GenBank/DDBJ databases">
        <authorList>
            <person name="Lanie J.A."/>
            <person name="Ng W.-L."/>
            <person name="Kazmierczak K.M."/>
            <person name="Andrzejewski T.M."/>
            <person name="Davidsen T.M."/>
            <person name="Wayne K.J."/>
            <person name="Tettelin H."/>
            <person name="Glass J.I."/>
            <person name="Rusch D."/>
            <person name="Podicherti R."/>
            <person name="Tsui H.-C.T."/>
            <person name="Winkler M.E."/>
        </authorList>
    </citation>
    <scope>NUCLEOTIDE SEQUENCE</scope>
</reference>
<feature type="domain" description="Sulfatase-modifying factor enzyme-like" evidence="1">
    <location>
        <begin position="27"/>
        <end position="255"/>
    </location>
</feature>
<dbReference type="EMBL" id="UINC01014825">
    <property type="protein sequence ID" value="SVA62932.1"/>
    <property type="molecule type" value="Genomic_DNA"/>
</dbReference>
<sequence length="262" mass="29562">MNKSTIICLTLPLVLLLTATNTLSNPKNMIRISAGWFTMGNDNRAADQKPSHRVYLDTFEIGKYEVTNQEYYEFWKATGTHTPENFSPAHGVGLWPDRALEYPLHPVVGVSWHDATAYAKWAGGRLPTEAEWEKAAAGPTDRLWPWGNAPKAYANVWNGSDGYDDMVAPVGHYPKGKSYYGAMDMAGNVWEWTADWYSDVYYTYTSNKNPKGPEIGSWRVIRGGSWIDNINRCSTTFRLQLYPISRVSFVGFRLAQSVDSVK</sequence>
<evidence type="ECO:0000313" key="2">
    <source>
        <dbReference type="EMBL" id="SVA62932.1"/>
    </source>
</evidence>
<dbReference type="SUPFAM" id="SSF56436">
    <property type="entry name" value="C-type lectin-like"/>
    <property type="match status" value="1"/>
</dbReference>
<dbReference type="InterPro" id="IPR005532">
    <property type="entry name" value="SUMF_dom"/>
</dbReference>
<dbReference type="InterPro" id="IPR016187">
    <property type="entry name" value="CTDL_fold"/>
</dbReference>
<name>A0A381XEH3_9ZZZZ</name>
<dbReference type="PANTHER" id="PTHR23150:SF19">
    <property type="entry name" value="FORMYLGLYCINE-GENERATING ENZYME"/>
    <property type="match status" value="1"/>
</dbReference>
<dbReference type="InterPro" id="IPR042095">
    <property type="entry name" value="SUMF_sf"/>
</dbReference>
<evidence type="ECO:0000259" key="1">
    <source>
        <dbReference type="Pfam" id="PF03781"/>
    </source>
</evidence>
<dbReference type="Gene3D" id="3.90.1580.10">
    <property type="entry name" value="paralog of FGE (formylglycine-generating enzyme)"/>
    <property type="match status" value="1"/>
</dbReference>
<dbReference type="GO" id="GO:0120147">
    <property type="term" value="F:formylglycine-generating oxidase activity"/>
    <property type="evidence" value="ECO:0007669"/>
    <property type="project" value="TreeGrafter"/>
</dbReference>
<proteinExistence type="predicted"/>
<dbReference type="InterPro" id="IPR051043">
    <property type="entry name" value="Sulfatase_Mod_Factor_Kinase"/>
</dbReference>
<dbReference type="Pfam" id="PF03781">
    <property type="entry name" value="FGE-sulfatase"/>
    <property type="match status" value="1"/>
</dbReference>
<dbReference type="AlphaFoldDB" id="A0A381XEH3"/>
<organism evidence="2">
    <name type="scientific">marine metagenome</name>
    <dbReference type="NCBI Taxonomy" id="408172"/>
    <lineage>
        <taxon>unclassified sequences</taxon>
        <taxon>metagenomes</taxon>
        <taxon>ecological metagenomes</taxon>
    </lineage>
</organism>
<dbReference type="PANTHER" id="PTHR23150">
    <property type="entry name" value="SULFATASE MODIFYING FACTOR 1, 2"/>
    <property type="match status" value="1"/>
</dbReference>
<accession>A0A381XEH3</accession>